<dbReference type="Proteomes" id="UP001500630">
    <property type="component" value="Unassembled WGS sequence"/>
</dbReference>
<evidence type="ECO:0000256" key="1">
    <source>
        <dbReference type="SAM" id="SignalP"/>
    </source>
</evidence>
<gene>
    <name evidence="2" type="ORF">GCM10022419_135660</name>
</gene>
<accession>A0ABP7A8R0</accession>
<feature type="signal peptide" evidence="1">
    <location>
        <begin position="1"/>
        <end position="19"/>
    </location>
</feature>
<comment type="caution">
    <text evidence="2">The sequence shown here is derived from an EMBL/GenBank/DDBJ whole genome shotgun (WGS) entry which is preliminary data.</text>
</comment>
<name>A0ABP7A8R0_9ACTN</name>
<reference evidence="3" key="1">
    <citation type="journal article" date="2019" name="Int. J. Syst. Evol. Microbiol.">
        <title>The Global Catalogue of Microorganisms (GCM) 10K type strain sequencing project: providing services to taxonomists for standard genome sequencing and annotation.</title>
        <authorList>
            <consortium name="The Broad Institute Genomics Platform"/>
            <consortium name="The Broad Institute Genome Sequencing Center for Infectious Disease"/>
            <person name="Wu L."/>
            <person name="Ma J."/>
        </authorList>
    </citation>
    <scope>NUCLEOTIDE SEQUENCE [LARGE SCALE GENOMIC DNA]</scope>
    <source>
        <strain evidence="3">JCM 17326</strain>
    </source>
</reference>
<keyword evidence="3" id="KW-1185">Reference proteome</keyword>
<dbReference type="EMBL" id="BAABDQ010000092">
    <property type="protein sequence ID" value="GAA3627158.1"/>
    <property type="molecule type" value="Genomic_DNA"/>
</dbReference>
<evidence type="ECO:0000313" key="3">
    <source>
        <dbReference type="Proteomes" id="UP001500630"/>
    </source>
</evidence>
<feature type="chain" id="PRO_5045156481" description="Septum formation-related domain-containing protein" evidence="1">
    <location>
        <begin position="20"/>
        <end position="146"/>
    </location>
</feature>
<dbReference type="RefSeq" id="WP_345581206.1">
    <property type="nucleotide sequence ID" value="NZ_BAABDQ010000092.1"/>
</dbReference>
<protein>
    <recommendedName>
        <fullName evidence="4">Septum formation-related domain-containing protein</fullName>
    </recommendedName>
</protein>
<keyword evidence="1" id="KW-0732">Signal</keyword>
<evidence type="ECO:0008006" key="4">
    <source>
        <dbReference type="Google" id="ProtNLM"/>
    </source>
</evidence>
<organism evidence="2 3">
    <name type="scientific">Nonomuraea rosea</name>
    <dbReference type="NCBI Taxonomy" id="638574"/>
    <lineage>
        <taxon>Bacteria</taxon>
        <taxon>Bacillati</taxon>
        <taxon>Actinomycetota</taxon>
        <taxon>Actinomycetes</taxon>
        <taxon>Streptosporangiales</taxon>
        <taxon>Streptosporangiaceae</taxon>
        <taxon>Nonomuraea</taxon>
    </lineage>
</organism>
<sequence length="146" mass="15749">MVRHLPAIACLAIALSACSSESPVAPPAVAMPGDGVRFYATELRPGDCLDSVPSDAIVTVVPCQRAHAAEYATTYILPNGDWPGADALTRHIQTGCGPRMRYVESRRDEVEVTGLAPTQADWPRNRTVYCLAVPRRNGHLVGRVIK</sequence>
<evidence type="ECO:0000313" key="2">
    <source>
        <dbReference type="EMBL" id="GAA3627158.1"/>
    </source>
</evidence>
<dbReference type="PROSITE" id="PS51257">
    <property type="entry name" value="PROKAR_LIPOPROTEIN"/>
    <property type="match status" value="1"/>
</dbReference>
<proteinExistence type="predicted"/>